<keyword evidence="4 9" id="KW-0349">Heme</keyword>
<evidence type="ECO:0000256" key="8">
    <source>
        <dbReference type="ARBA" id="ARBA00023033"/>
    </source>
</evidence>
<dbReference type="PRINTS" id="PR00385">
    <property type="entry name" value="P450"/>
</dbReference>
<gene>
    <name evidence="11" type="ORF">CALCODRAFT_456102</name>
</gene>
<evidence type="ECO:0000256" key="6">
    <source>
        <dbReference type="ARBA" id="ARBA00023002"/>
    </source>
</evidence>
<dbReference type="PROSITE" id="PS00086">
    <property type="entry name" value="CYTOCHROME_P450"/>
    <property type="match status" value="1"/>
</dbReference>
<keyword evidence="5 9" id="KW-0479">Metal-binding</keyword>
<evidence type="ECO:0000256" key="3">
    <source>
        <dbReference type="ARBA" id="ARBA00010617"/>
    </source>
</evidence>
<comment type="similarity">
    <text evidence="3 10">Belongs to the cytochrome P450 family.</text>
</comment>
<keyword evidence="8 10" id="KW-0503">Monooxygenase</keyword>
<dbReference type="OrthoDB" id="3203564at2759"/>
<dbReference type="Gene3D" id="1.10.630.10">
    <property type="entry name" value="Cytochrome P450"/>
    <property type="match status" value="1"/>
</dbReference>
<dbReference type="PRINTS" id="PR00463">
    <property type="entry name" value="EP450I"/>
</dbReference>
<dbReference type="GO" id="GO:0004497">
    <property type="term" value="F:monooxygenase activity"/>
    <property type="evidence" value="ECO:0007669"/>
    <property type="project" value="UniProtKB-KW"/>
</dbReference>
<evidence type="ECO:0000256" key="5">
    <source>
        <dbReference type="ARBA" id="ARBA00022723"/>
    </source>
</evidence>
<comment type="pathway">
    <text evidence="2">Secondary metabolite biosynthesis.</text>
</comment>
<organism evidence="11 12">
    <name type="scientific">Calocera cornea HHB12733</name>
    <dbReference type="NCBI Taxonomy" id="1353952"/>
    <lineage>
        <taxon>Eukaryota</taxon>
        <taxon>Fungi</taxon>
        <taxon>Dikarya</taxon>
        <taxon>Basidiomycota</taxon>
        <taxon>Agaricomycotina</taxon>
        <taxon>Dacrymycetes</taxon>
        <taxon>Dacrymycetales</taxon>
        <taxon>Dacrymycetaceae</taxon>
        <taxon>Calocera</taxon>
    </lineage>
</organism>
<dbReference type="Pfam" id="PF00067">
    <property type="entry name" value="p450"/>
    <property type="match status" value="1"/>
</dbReference>
<evidence type="ECO:0000256" key="7">
    <source>
        <dbReference type="ARBA" id="ARBA00023004"/>
    </source>
</evidence>
<evidence type="ECO:0000313" key="12">
    <source>
        <dbReference type="Proteomes" id="UP000076842"/>
    </source>
</evidence>
<evidence type="ECO:0000256" key="9">
    <source>
        <dbReference type="PIRSR" id="PIRSR602401-1"/>
    </source>
</evidence>
<dbReference type="InterPro" id="IPR050121">
    <property type="entry name" value="Cytochrome_P450_monoxygenase"/>
</dbReference>
<evidence type="ECO:0000256" key="2">
    <source>
        <dbReference type="ARBA" id="ARBA00005179"/>
    </source>
</evidence>
<evidence type="ECO:0000256" key="4">
    <source>
        <dbReference type="ARBA" id="ARBA00022617"/>
    </source>
</evidence>
<dbReference type="EMBL" id="KV424005">
    <property type="protein sequence ID" value="KZT54887.1"/>
    <property type="molecule type" value="Genomic_DNA"/>
</dbReference>
<protein>
    <submittedName>
        <fullName evidence="11">Cytochrome P450</fullName>
    </submittedName>
</protein>
<dbReference type="PANTHER" id="PTHR24305">
    <property type="entry name" value="CYTOCHROME P450"/>
    <property type="match status" value="1"/>
</dbReference>
<accession>A0A165EHN3</accession>
<dbReference type="STRING" id="1353952.A0A165EHN3"/>
<dbReference type="GO" id="GO:0005506">
    <property type="term" value="F:iron ion binding"/>
    <property type="evidence" value="ECO:0007669"/>
    <property type="project" value="InterPro"/>
</dbReference>
<dbReference type="InterPro" id="IPR017972">
    <property type="entry name" value="Cyt_P450_CS"/>
</dbReference>
<proteinExistence type="inferred from homology"/>
<dbReference type="PANTHER" id="PTHR24305:SF166">
    <property type="entry name" value="CYTOCHROME P450 12A4, MITOCHONDRIAL-RELATED"/>
    <property type="match status" value="1"/>
</dbReference>
<dbReference type="Proteomes" id="UP000076842">
    <property type="component" value="Unassembled WGS sequence"/>
</dbReference>
<sequence length="221" mass="24596">MAGFETAAQSLAFALLEIARHPEVQTKLYEEVMSVLGSAKENDLTDGFDHSVVETLPYLTAVVNETLRVHSAAHSFMLVASKDIVIPLSRPIRGDSNEGVKAIPVKKGQRMCHLDGFNHLEEVWGKDAHEFKPERWIEMNETSVKPENACDSPYANIATFGAGPKVCLGWRFAVLEMQVFLAVIVRHFELTISDPNYVLWRDGSFAGTVCSVAFILSRRMT</sequence>
<keyword evidence="7 9" id="KW-0408">Iron</keyword>
<dbReference type="InterPro" id="IPR036396">
    <property type="entry name" value="Cyt_P450_sf"/>
</dbReference>
<keyword evidence="6 10" id="KW-0560">Oxidoreductase</keyword>
<dbReference type="SUPFAM" id="SSF48264">
    <property type="entry name" value="Cytochrome P450"/>
    <property type="match status" value="1"/>
</dbReference>
<evidence type="ECO:0000256" key="1">
    <source>
        <dbReference type="ARBA" id="ARBA00001971"/>
    </source>
</evidence>
<evidence type="ECO:0000313" key="11">
    <source>
        <dbReference type="EMBL" id="KZT54887.1"/>
    </source>
</evidence>
<dbReference type="AlphaFoldDB" id="A0A165EHN3"/>
<dbReference type="InParanoid" id="A0A165EHN3"/>
<dbReference type="GO" id="GO:0016705">
    <property type="term" value="F:oxidoreductase activity, acting on paired donors, with incorporation or reduction of molecular oxygen"/>
    <property type="evidence" value="ECO:0007669"/>
    <property type="project" value="InterPro"/>
</dbReference>
<dbReference type="InterPro" id="IPR002401">
    <property type="entry name" value="Cyt_P450_E_grp-I"/>
</dbReference>
<name>A0A165EHN3_9BASI</name>
<dbReference type="GO" id="GO:0020037">
    <property type="term" value="F:heme binding"/>
    <property type="evidence" value="ECO:0007669"/>
    <property type="project" value="InterPro"/>
</dbReference>
<keyword evidence="12" id="KW-1185">Reference proteome</keyword>
<feature type="binding site" description="axial binding residue" evidence="9">
    <location>
        <position position="167"/>
    </location>
    <ligand>
        <name>heme</name>
        <dbReference type="ChEBI" id="CHEBI:30413"/>
    </ligand>
    <ligandPart>
        <name>Fe</name>
        <dbReference type="ChEBI" id="CHEBI:18248"/>
    </ligandPart>
</feature>
<comment type="cofactor">
    <cofactor evidence="1 9">
        <name>heme</name>
        <dbReference type="ChEBI" id="CHEBI:30413"/>
    </cofactor>
</comment>
<dbReference type="InterPro" id="IPR001128">
    <property type="entry name" value="Cyt_P450"/>
</dbReference>
<reference evidence="11 12" key="1">
    <citation type="journal article" date="2016" name="Mol. Biol. Evol.">
        <title>Comparative Genomics of Early-Diverging Mushroom-Forming Fungi Provides Insights into the Origins of Lignocellulose Decay Capabilities.</title>
        <authorList>
            <person name="Nagy L.G."/>
            <person name="Riley R."/>
            <person name="Tritt A."/>
            <person name="Adam C."/>
            <person name="Daum C."/>
            <person name="Floudas D."/>
            <person name="Sun H."/>
            <person name="Yadav J.S."/>
            <person name="Pangilinan J."/>
            <person name="Larsson K.H."/>
            <person name="Matsuura K."/>
            <person name="Barry K."/>
            <person name="Labutti K."/>
            <person name="Kuo R."/>
            <person name="Ohm R.A."/>
            <person name="Bhattacharya S.S."/>
            <person name="Shirouzu T."/>
            <person name="Yoshinaga Y."/>
            <person name="Martin F.M."/>
            <person name="Grigoriev I.V."/>
            <person name="Hibbett D.S."/>
        </authorList>
    </citation>
    <scope>NUCLEOTIDE SEQUENCE [LARGE SCALE GENOMIC DNA]</scope>
    <source>
        <strain evidence="11 12">HHB12733</strain>
    </source>
</reference>
<evidence type="ECO:0000256" key="10">
    <source>
        <dbReference type="RuleBase" id="RU000461"/>
    </source>
</evidence>